<evidence type="ECO:0000256" key="2">
    <source>
        <dbReference type="ARBA" id="ARBA00009142"/>
    </source>
</evidence>
<organism evidence="9 10">
    <name type="scientific">Celerinatantimonas yamalensis</name>
    <dbReference type="NCBI Taxonomy" id="559956"/>
    <lineage>
        <taxon>Bacteria</taxon>
        <taxon>Pseudomonadati</taxon>
        <taxon>Pseudomonadota</taxon>
        <taxon>Gammaproteobacteria</taxon>
        <taxon>Celerinatantimonadaceae</taxon>
        <taxon>Celerinatantimonas</taxon>
    </lineage>
</organism>
<dbReference type="Proteomes" id="UP001629953">
    <property type="component" value="Unassembled WGS sequence"/>
</dbReference>
<sequence length="256" mass="27367">MIELSINILPIIIITGLIAGFIDAIAGGGGLLTIPALLGIGLPPHLALGTNKLAASFGSSTAAITFYRKQLFKPTLWWRSFVATAVGAVCGAFIVDWVSKAWLDKLLPAIIIGSALYTIVSQRSTHRLYKDDAFIQCHPCKQITQGLALGVYDGFAGPGIGAFWLVSSMALYRLSMLLCAGLAKAMNFTSNFVSLLTFIYLGHVNWLIGLTLGISIMIGAFFGAHSAIRFGEGFIRPIFITVVIILAGKLAWQAGF</sequence>
<keyword evidence="7 8" id="KW-0472">Membrane</keyword>
<proteinExistence type="inferred from homology"/>
<dbReference type="PANTHER" id="PTHR30269">
    <property type="entry name" value="TRANSMEMBRANE PROTEIN YFCA"/>
    <property type="match status" value="1"/>
</dbReference>
<name>A0ABW9G381_9GAMM</name>
<evidence type="ECO:0000256" key="4">
    <source>
        <dbReference type="ARBA" id="ARBA00022475"/>
    </source>
</evidence>
<keyword evidence="4 8" id="KW-1003">Cell membrane</keyword>
<comment type="similarity">
    <text evidence="2 8">Belongs to the 4-toluene sulfonate uptake permease (TSUP) (TC 2.A.102) family.</text>
</comment>
<evidence type="ECO:0000256" key="7">
    <source>
        <dbReference type="ARBA" id="ARBA00023136"/>
    </source>
</evidence>
<feature type="transmembrane region" description="Helical" evidence="8">
    <location>
        <begin position="195"/>
        <end position="222"/>
    </location>
</feature>
<evidence type="ECO:0000256" key="1">
    <source>
        <dbReference type="ARBA" id="ARBA00004651"/>
    </source>
</evidence>
<feature type="transmembrane region" description="Helical" evidence="8">
    <location>
        <begin position="12"/>
        <end position="38"/>
    </location>
</feature>
<gene>
    <name evidence="9" type="ORF">ABUE30_03435</name>
</gene>
<feature type="transmembrane region" description="Helical" evidence="8">
    <location>
        <begin position="162"/>
        <end position="183"/>
    </location>
</feature>
<evidence type="ECO:0000313" key="9">
    <source>
        <dbReference type="EMBL" id="MFM2484125.1"/>
    </source>
</evidence>
<evidence type="ECO:0000256" key="8">
    <source>
        <dbReference type="RuleBase" id="RU363041"/>
    </source>
</evidence>
<protein>
    <recommendedName>
        <fullName evidence="8">Probable membrane transporter protein</fullName>
    </recommendedName>
</protein>
<dbReference type="InterPro" id="IPR002781">
    <property type="entry name" value="TM_pro_TauE-like"/>
</dbReference>
<dbReference type="RefSeq" id="WP_408622263.1">
    <property type="nucleotide sequence ID" value="NZ_JBEQCT010000001.1"/>
</dbReference>
<feature type="transmembrane region" description="Helical" evidence="8">
    <location>
        <begin position="234"/>
        <end position="252"/>
    </location>
</feature>
<accession>A0ABW9G381</accession>
<evidence type="ECO:0000256" key="5">
    <source>
        <dbReference type="ARBA" id="ARBA00022692"/>
    </source>
</evidence>
<dbReference type="EMBL" id="JBEQCT010000001">
    <property type="protein sequence ID" value="MFM2484125.1"/>
    <property type="molecule type" value="Genomic_DNA"/>
</dbReference>
<comment type="caution">
    <text evidence="9">The sequence shown here is derived from an EMBL/GenBank/DDBJ whole genome shotgun (WGS) entry which is preliminary data.</text>
</comment>
<keyword evidence="10" id="KW-1185">Reference proteome</keyword>
<dbReference type="InterPro" id="IPR052017">
    <property type="entry name" value="TSUP"/>
</dbReference>
<dbReference type="PANTHER" id="PTHR30269:SF25">
    <property type="entry name" value="MEMBRANE TRANSPORTER PROTEIN-RELATED"/>
    <property type="match status" value="1"/>
</dbReference>
<comment type="subcellular location">
    <subcellularLocation>
        <location evidence="1 8">Cell membrane</location>
        <topology evidence="1 8">Multi-pass membrane protein</topology>
    </subcellularLocation>
</comment>
<keyword evidence="3" id="KW-0813">Transport</keyword>
<reference evidence="9 10" key="1">
    <citation type="journal article" date="2013" name="Int. J. Syst. Evol. Microbiol.">
        <title>Celerinatantimonas yamalensis sp. nov., a cold-adapted diazotrophic bacterium from a cold permafrost brine.</title>
        <authorList>
            <person name="Shcherbakova V."/>
            <person name="Chuvilskaya N."/>
            <person name="Rivkina E."/>
            <person name="Demidov N."/>
            <person name="Uchaeva V."/>
            <person name="Suetin S."/>
            <person name="Suzina N."/>
            <person name="Gilichinsky D."/>
        </authorList>
    </citation>
    <scope>NUCLEOTIDE SEQUENCE [LARGE SCALE GENOMIC DNA]</scope>
    <source>
        <strain evidence="9 10">C7</strain>
    </source>
</reference>
<keyword evidence="5 8" id="KW-0812">Transmembrane</keyword>
<evidence type="ECO:0000256" key="3">
    <source>
        <dbReference type="ARBA" id="ARBA00022448"/>
    </source>
</evidence>
<keyword evidence="6 8" id="KW-1133">Transmembrane helix</keyword>
<dbReference type="Pfam" id="PF01925">
    <property type="entry name" value="TauE"/>
    <property type="match status" value="1"/>
</dbReference>
<evidence type="ECO:0000256" key="6">
    <source>
        <dbReference type="ARBA" id="ARBA00022989"/>
    </source>
</evidence>
<evidence type="ECO:0000313" key="10">
    <source>
        <dbReference type="Proteomes" id="UP001629953"/>
    </source>
</evidence>
<feature type="transmembrane region" description="Helical" evidence="8">
    <location>
        <begin position="76"/>
        <end position="95"/>
    </location>
</feature>